<dbReference type="PANTHER" id="PTHR43498">
    <property type="entry name" value="FERREDOXIN:COB-COM HETERODISULFIDE REDUCTASE SUBUNIT A"/>
    <property type="match status" value="1"/>
</dbReference>
<comment type="caution">
    <text evidence="6">The sequence shown here is derived from an EMBL/GenBank/DDBJ whole genome shotgun (WGS) entry which is preliminary data.</text>
</comment>
<dbReference type="Proteomes" id="UP000271925">
    <property type="component" value="Unassembled WGS sequence"/>
</dbReference>
<protein>
    <submittedName>
        <fullName evidence="6">FAD-dependent oxidoreductase</fullName>
    </submittedName>
</protein>
<gene>
    <name evidence="6" type="ORF">EHT25_22935</name>
</gene>
<keyword evidence="1" id="KW-0004">4Fe-4S</keyword>
<accession>A0A3P1BJ25</accession>
<dbReference type="InterPro" id="IPR036188">
    <property type="entry name" value="FAD/NAD-bd_sf"/>
</dbReference>
<dbReference type="OrthoDB" id="9777740at2"/>
<evidence type="ECO:0000256" key="4">
    <source>
        <dbReference type="ARBA" id="ARBA00023004"/>
    </source>
</evidence>
<dbReference type="EMBL" id="RQJO01000010">
    <property type="protein sequence ID" value="RRB01038.1"/>
    <property type="molecule type" value="Genomic_DNA"/>
</dbReference>
<organism evidence="6 7">
    <name type="scientific">Larkinella rosea</name>
    <dbReference type="NCBI Taxonomy" id="2025312"/>
    <lineage>
        <taxon>Bacteria</taxon>
        <taxon>Pseudomonadati</taxon>
        <taxon>Bacteroidota</taxon>
        <taxon>Cytophagia</taxon>
        <taxon>Cytophagales</taxon>
        <taxon>Spirosomataceae</taxon>
        <taxon>Larkinella</taxon>
    </lineage>
</organism>
<dbReference type="PANTHER" id="PTHR43498:SF1">
    <property type="entry name" value="COB--COM HETERODISULFIDE REDUCTASE IRON-SULFUR SUBUNIT A"/>
    <property type="match status" value="1"/>
</dbReference>
<keyword evidence="4" id="KW-0408">Iron</keyword>
<evidence type="ECO:0000256" key="5">
    <source>
        <dbReference type="ARBA" id="ARBA00023014"/>
    </source>
</evidence>
<proteinExistence type="predicted"/>
<dbReference type="SUPFAM" id="SSF51905">
    <property type="entry name" value="FAD/NAD(P)-binding domain"/>
    <property type="match status" value="1"/>
</dbReference>
<evidence type="ECO:0000256" key="1">
    <source>
        <dbReference type="ARBA" id="ARBA00022485"/>
    </source>
</evidence>
<dbReference type="GO" id="GO:0051539">
    <property type="term" value="F:4 iron, 4 sulfur cluster binding"/>
    <property type="evidence" value="ECO:0007669"/>
    <property type="project" value="UniProtKB-KW"/>
</dbReference>
<evidence type="ECO:0000256" key="3">
    <source>
        <dbReference type="ARBA" id="ARBA00023002"/>
    </source>
</evidence>
<dbReference type="AlphaFoldDB" id="A0A3P1BJ25"/>
<keyword evidence="3" id="KW-0560">Oxidoreductase</keyword>
<evidence type="ECO:0000256" key="2">
    <source>
        <dbReference type="ARBA" id="ARBA00022723"/>
    </source>
</evidence>
<sequence length="449" mass="49001">MLNHLHIPLIAETDILVIGAGSAGCVAALAAANQQRFSVMLVERYGFPGGTSTQMLDTFYGFFTPGASPRKVVGGWPDRVVNELRKTGDLFLRPNTYGAGTGVNYNPERLKRVWDQLILQGGIRYLLHTTLVDVDQDGERFVGIFWNKGGFGKVIARRVIDASGDADFCHLAGFAYETAGEYEPAQSMTTTFRMSNVDLDVYEREGGKKMLAEKMRIAVETGKHALPRKEGSAHKMNAKGCVSTVAVKVTGFSALDAEDLTLAEVEGRRQAFVYEAFFRDAVPGFSQSNIIGLSHQIGVRETRRVYGEHRLTKEECLSGKLPTDRIFLCGAPIEDHRQGQNGEDETHWEYIPGAGVYGVPYGTIVPKGSQTVWVVGRCFSATHDAHASCRSMAQTMSMGQAAGLAAVQSLVNDEASNQLNVSVLQGDLCRIGAVLDVPESGDYEYGDWQ</sequence>
<name>A0A3P1BJ25_9BACT</name>
<dbReference type="GO" id="GO:0016491">
    <property type="term" value="F:oxidoreductase activity"/>
    <property type="evidence" value="ECO:0007669"/>
    <property type="project" value="UniProtKB-KW"/>
</dbReference>
<keyword evidence="5" id="KW-0411">Iron-sulfur</keyword>
<reference evidence="6 7" key="1">
    <citation type="submission" date="2018-11" db="EMBL/GenBank/DDBJ databases">
        <authorList>
            <person name="Zhou Z."/>
            <person name="Wang G."/>
        </authorList>
    </citation>
    <scope>NUCLEOTIDE SEQUENCE [LARGE SCALE GENOMIC DNA]</scope>
    <source>
        <strain evidence="6 7">KCTC52004</strain>
    </source>
</reference>
<keyword evidence="7" id="KW-1185">Reference proteome</keyword>
<dbReference type="Pfam" id="PF12831">
    <property type="entry name" value="FAD_oxidored"/>
    <property type="match status" value="1"/>
</dbReference>
<evidence type="ECO:0000313" key="7">
    <source>
        <dbReference type="Proteomes" id="UP000271925"/>
    </source>
</evidence>
<dbReference type="InterPro" id="IPR039650">
    <property type="entry name" value="HdrA-like"/>
</dbReference>
<keyword evidence="2" id="KW-0479">Metal-binding</keyword>
<dbReference type="GO" id="GO:0046872">
    <property type="term" value="F:metal ion binding"/>
    <property type="evidence" value="ECO:0007669"/>
    <property type="project" value="UniProtKB-KW"/>
</dbReference>
<dbReference type="Gene3D" id="3.50.50.60">
    <property type="entry name" value="FAD/NAD(P)-binding domain"/>
    <property type="match status" value="1"/>
</dbReference>
<evidence type="ECO:0000313" key="6">
    <source>
        <dbReference type="EMBL" id="RRB01038.1"/>
    </source>
</evidence>
<dbReference type="RefSeq" id="WP_124877500.1">
    <property type="nucleotide sequence ID" value="NZ_RQJO01000010.1"/>
</dbReference>